<dbReference type="RefSeq" id="WP_205498481.1">
    <property type="nucleotide sequence ID" value="NZ_CP148066.1"/>
</dbReference>
<feature type="coiled-coil region" evidence="8">
    <location>
        <begin position="669"/>
        <end position="703"/>
    </location>
</feature>
<dbReference type="InterPro" id="IPR002052">
    <property type="entry name" value="DNA_methylase_N6_adenine_CS"/>
</dbReference>
<dbReference type="Proteomes" id="UP001460679">
    <property type="component" value="Chromosome"/>
</dbReference>
<dbReference type="PANTHER" id="PTHR42933">
    <property type="entry name" value="SLR6095 PROTEIN"/>
    <property type="match status" value="1"/>
</dbReference>
<evidence type="ECO:0000259" key="9">
    <source>
        <dbReference type="Pfam" id="PF02384"/>
    </source>
</evidence>
<accession>A0ABZ2RPB6</accession>
<keyword evidence="6" id="KW-0680">Restriction system</keyword>
<keyword evidence="8" id="KW-0175">Coiled coil</keyword>
<dbReference type="InterPro" id="IPR004546">
    <property type="entry name" value="Restrct_endonuc_T1M"/>
</dbReference>
<name>A0ABZ2RPB6_9BACT</name>
<dbReference type="InterPro" id="IPR022749">
    <property type="entry name" value="D12N6_MeTrfase_N"/>
</dbReference>
<evidence type="ECO:0000313" key="12">
    <source>
        <dbReference type="Proteomes" id="UP001460679"/>
    </source>
</evidence>
<sequence length="865" mass="100451">MEKTKLAATIWESANKMRSNGLEASEYKDYILGLIFYKFLSDKMIKTLEDSFYTDDEIKNFVVKDLDEDTKKQLLNELGYLIDYDYLFSTWVERIDEFKLSWLTEGVSAFNDSFRGNEKYESNFKGIFEVFETGISKLGNDQASKSNAIKELIYLIKDIPTDGKTSYDVLGYIYEDLISKFAANAGKKAGEFYTPHEVSEVMSEIIANHLKDREEIEIYDPTSGSGSLLITIGKSIKKYSNIKNPSISYYAQEIKKNTYNLTRMNLLMRGIEHNKIQVRNGDTLKEDWPVIDKRHSTDVERRLRLDAVVSNPPYSLKWESENFKDDPRYTDYGLAPNSKADFAFLLHDLYHLKTDGIMAIVLPHGVLFRGNEEAKIRQKLIENQKIDAIIGLPADIFYGTSIPTIIMILKQDKKDKDVLIIDASKGFTKVEKQNVLRASDSKKIIDTYNNRLEIKKYSRRVSIDEIRENEYNLNISRYVDSSDKNETWDIYASVFGGIPKQELEELNQYWEAFPKLQDDLFNIKDNKYCFLKDEDIKESVTNNQGINDFKVKFNESLQNISHELDEILIQNLDTVQYETQEENITKLILGALKPYSIVDGYQAYQIFSETWKMIQNDFEIIRTEGKEQITALVDITKLSNKKTNGKQTEEIIGREGKILPLDLVKKTFFADQSNKLEQLNNDKEEAENNIKQFSEELNEDEIELISDIYDSEKNKIDFKKIDSTIKFLKHEKESEEFIDKLIQVNENNKIFSDSKKEILNLEKELKTLSEQKLQSLNNEEIKILLNKKWINSIIDNLNKLPQKIINTLVLDLTTLHEKYSETLLDINNEINKVEKELADMIDELQGDEYDIKGLQEFKSLLLGKK</sequence>
<feature type="domain" description="N6 adenine-specific DNA methyltransferase N-terminal" evidence="10">
    <location>
        <begin position="6"/>
        <end position="154"/>
    </location>
</feature>
<protein>
    <recommendedName>
        <fullName evidence="2">site-specific DNA-methyltransferase (adenine-specific)</fullName>
        <ecNumber evidence="2">2.1.1.72</ecNumber>
    </recommendedName>
</protein>
<dbReference type="InterPro" id="IPR003356">
    <property type="entry name" value="DNA_methylase_A-5"/>
</dbReference>
<evidence type="ECO:0000256" key="1">
    <source>
        <dbReference type="ARBA" id="ARBA00006594"/>
    </source>
</evidence>
<evidence type="ECO:0000256" key="2">
    <source>
        <dbReference type="ARBA" id="ARBA00011900"/>
    </source>
</evidence>
<dbReference type="GO" id="GO:0032259">
    <property type="term" value="P:methylation"/>
    <property type="evidence" value="ECO:0007669"/>
    <property type="project" value="UniProtKB-KW"/>
</dbReference>
<dbReference type="Gene3D" id="3.40.50.150">
    <property type="entry name" value="Vaccinia Virus protein VP39"/>
    <property type="match status" value="1"/>
</dbReference>
<evidence type="ECO:0000256" key="5">
    <source>
        <dbReference type="ARBA" id="ARBA00022691"/>
    </source>
</evidence>
<evidence type="ECO:0000313" key="11">
    <source>
        <dbReference type="EMBL" id="WXL28092.1"/>
    </source>
</evidence>
<evidence type="ECO:0000256" key="6">
    <source>
        <dbReference type="ARBA" id="ARBA00022747"/>
    </source>
</evidence>
<dbReference type="PANTHER" id="PTHR42933:SF1">
    <property type="entry name" value="SITE-SPECIFIC DNA-METHYLTRANSFERASE (ADENINE-SPECIFIC)"/>
    <property type="match status" value="1"/>
</dbReference>
<feature type="domain" description="DNA methylase adenine-specific" evidence="9">
    <location>
        <begin position="166"/>
        <end position="486"/>
    </location>
</feature>
<keyword evidence="12" id="KW-1185">Reference proteome</keyword>
<evidence type="ECO:0000259" key="10">
    <source>
        <dbReference type="Pfam" id="PF12161"/>
    </source>
</evidence>
<keyword evidence="4 11" id="KW-0808">Transferase</keyword>
<organism evidence="11 12">
    <name type="scientific">[Mycoplasma] gypis</name>
    <dbReference type="NCBI Taxonomy" id="92404"/>
    <lineage>
        <taxon>Bacteria</taxon>
        <taxon>Bacillati</taxon>
        <taxon>Mycoplasmatota</taxon>
        <taxon>Mycoplasmoidales</taxon>
        <taxon>Metamycoplasmataceae</taxon>
        <taxon>Metamycoplasma</taxon>
    </lineage>
</organism>
<dbReference type="SUPFAM" id="SSF53335">
    <property type="entry name" value="S-adenosyl-L-methionine-dependent methyltransferases"/>
    <property type="match status" value="1"/>
</dbReference>
<feature type="coiled-coil region" evidence="8">
    <location>
        <begin position="751"/>
        <end position="779"/>
    </location>
</feature>
<evidence type="ECO:0000256" key="8">
    <source>
        <dbReference type="SAM" id="Coils"/>
    </source>
</evidence>
<dbReference type="Gene3D" id="1.20.1260.30">
    <property type="match status" value="1"/>
</dbReference>
<dbReference type="PROSITE" id="PS00092">
    <property type="entry name" value="N6_MTASE"/>
    <property type="match status" value="1"/>
</dbReference>
<dbReference type="InterPro" id="IPR029063">
    <property type="entry name" value="SAM-dependent_MTases_sf"/>
</dbReference>
<proteinExistence type="inferred from homology"/>
<dbReference type="PRINTS" id="PR00507">
    <property type="entry name" value="N12N6MTFRASE"/>
</dbReference>
<dbReference type="EC" id="2.1.1.72" evidence="2"/>
<dbReference type="NCBIfam" id="TIGR00497">
    <property type="entry name" value="hsdM"/>
    <property type="match status" value="1"/>
</dbReference>
<feature type="coiled-coil region" evidence="8">
    <location>
        <begin position="816"/>
        <end position="843"/>
    </location>
</feature>
<dbReference type="Pfam" id="PF12161">
    <property type="entry name" value="HsdM_N"/>
    <property type="match status" value="1"/>
</dbReference>
<comment type="similarity">
    <text evidence="1">Belongs to the N(4)/N(6)-methyltransferase family.</text>
</comment>
<comment type="catalytic activity">
    <reaction evidence="7">
        <text>a 2'-deoxyadenosine in DNA + S-adenosyl-L-methionine = an N(6)-methyl-2'-deoxyadenosine in DNA + S-adenosyl-L-homocysteine + H(+)</text>
        <dbReference type="Rhea" id="RHEA:15197"/>
        <dbReference type="Rhea" id="RHEA-COMP:12418"/>
        <dbReference type="Rhea" id="RHEA-COMP:12419"/>
        <dbReference type="ChEBI" id="CHEBI:15378"/>
        <dbReference type="ChEBI" id="CHEBI:57856"/>
        <dbReference type="ChEBI" id="CHEBI:59789"/>
        <dbReference type="ChEBI" id="CHEBI:90615"/>
        <dbReference type="ChEBI" id="CHEBI:90616"/>
        <dbReference type="EC" id="2.1.1.72"/>
    </reaction>
</comment>
<dbReference type="InterPro" id="IPR051537">
    <property type="entry name" value="DNA_Adenine_Mtase"/>
</dbReference>
<keyword evidence="5" id="KW-0949">S-adenosyl-L-methionine</keyword>
<dbReference type="EMBL" id="CP148066">
    <property type="protein sequence ID" value="WXL28092.1"/>
    <property type="molecule type" value="Genomic_DNA"/>
</dbReference>
<evidence type="ECO:0000256" key="7">
    <source>
        <dbReference type="ARBA" id="ARBA00047942"/>
    </source>
</evidence>
<reference evidence="11" key="1">
    <citation type="submission" date="2024-03" db="EMBL/GenBank/DDBJ databases">
        <title>Complete genome sequence of Mycoplasma gypis type strain B1/T1.</title>
        <authorList>
            <person name="Spergser J."/>
        </authorList>
    </citation>
    <scope>NUCLEOTIDE SEQUENCE [LARGE SCALE GENOMIC DNA]</scope>
    <source>
        <strain evidence="11">B1/T1</strain>
    </source>
</reference>
<evidence type="ECO:0000256" key="3">
    <source>
        <dbReference type="ARBA" id="ARBA00022603"/>
    </source>
</evidence>
<gene>
    <name evidence="11" type="ORF">WG616_01815</name>
</gene>
<dbReference type="InterPro" id="IPR038333">
    <property type="entry name" value="T1MK-like_N_sf"/>
</dbReference>
<evidence type="ECO:0000256" key="4">
    <source>
        <dbReference type="ARBA" id="ARBA00022679"/>
    </source>
</evidence>
<dbReference type="Pfam" id="PF02384">
    <property type="entry name" value="N6_Mtase"/>
    <property type="match status" value="1"/>
</dbReference>
<keyword evidence="3 11" id="KW-0489">Methyltransferase</keyword>
<dbReference type="GO" id="GO:0009007">
    <property type="term" value="F:site-specific DNA-methyltransferase (adenine-specific) activity"/>
    <property type="evidence" value="ECO:0007669"/>
    <property type="project" value="UniProtKB-EC"/>
</dbReference>